<dbReference type="SUPFAM" id="SSF54001">
    <property type="entry name" value="Cysteine proteinases"/>
    <property type="match status" value="1"/>
</dbReference>
<dbReference type="Gene3D" id="2.40.128.150">
    <property type="entry name" value="Cysteine proteinases"/>
    <property type="match status" value="1"/>
</dbReference>
<dbReference type="PANTHER" id="PTHR11786:SF0">
    <property type="entry name" value="ARYLAMINE N-ACETYLTRANSFERASE 4-RELATED"/>
    <property type="match status" value="1"/>
</dbReference>
<keyword evidence="3" id="KW-0012">Acyltransferase</keyword>
<dbReference type="AlphaFoldDB" id="A0A7D3W055"/>
<dbReference type="Pfam" id="PF00797">
    <property type="entry name" value="Acetyltransf_2"/>
    <property type="match status" value="1"/>
</dbReference>
<keyword evidence="4" id="KW-1185">Reference proteome</keyword>
<evidence type="ECO:0000256" key="1">
    <source>
        <dbReference type="ARBA" id="ARBA00006547"/>
    </source>
</evidence>
<dbReference type="EC" id="2.3.1.118" evidence="3"/>
<dbReference type="InterPro" id="IPR038765">
    <property type="entry name" value="Papain-like_cys_pep_sf"/>
</dbReference>
<dbReference type="EMBL" id="CP053892">
    <property type="protein sequence ID" value="QKG23092.1"/>
    <property type="molecule type" value="Genomic_DNA"/>
</dbReference>
<evidence type="ECO:0000313" key="4">
    <source>
        <dbReference type="Proteomes" id="UP000501240"/>
    </source>
</evidence>
<evidence type="ECO:0000313" key="3">
    <source>
        <dbReference type="EMBL" id="QKG23092.1"/>
    </source>
</evidence>
<dbReference type="PRINTS" id="PR01543">
    <property type="entry name" value="ANATRNSFRASE"/>
</dbReference>
<dbReference type="Gene3D" id="3.30.2140.10">
    <property type="entry name" value="Arylamine N-acetyltransferase"/>
    <property type="match status" value="1"/>
</dbReference>
<protein>
    <submittedName>
        <fullName evidence="3">Arylamine N-acetyltransferase</fullName>
        <ecNumber evidence="3">2.3.1.118</ecNumber>
    </submittedName>
</protein>
<organism evidence="3 4">
    <name type="scientific">Actinomadura verrucosospora</name>
    <dbReference type="NCBI Taxonomy" id="46165"/>
    <lineage>
        <taxon>Bacteria</taxon>
        <taxon>Bacillati</taxon>
        <taxon>Actinomycetota</taxon>
        <taxon>Actinomycetes</taxon>
        <taxon>Streptosporangiales</taxon>
        <taxon>Thermomonosporaceae</taxon>
        <taxon>Actinomadura</taxon>
    </lineage>
</organism>
<dbReference type="GO" id="GO:0046990">
    <property type="term" value="F:N-hydroxyarylamine O-acetyltransferase activity"/>
    <property type="evidence" value="ECO:0007669"/>
    <property type="project" value="UniProtKB-EC"/>
</dbReference>
<dbReference type="RefSeq" id="WP_173097102.1">
    <property type="nucleotide sequence ID" value="NZ_CP053892.1"/>
</dbReference>
<dbReference type="Proteomes" id="UP000501240">
    <property type="component" value="Chromosome"/>
</dbReference>
<dbReference type="InterPro" id="IPR001447">
    <property type="entry name" value="Arylamine_N-AcTrfase"/>
</dbReference>
<accession>A0A7D3W055</accession>
<comment type="similarity">
    <text evidence="1 2">Belongs to the arylamine N-acetyltransferase family.</text>
</comment>
<dbReference type="PANTHER" id="PTHR11786">
    <property type="entry name" value="N-HYDROXYARYLAMINE O-ACETYLTRANSFERASE"/>
    <property type="match status" value="1"/>
</dbReference>
<keyword evidence="3" id="KW-0808">Transferase</keyword>
<proteinExistence type="inferred from homology"/>
<evidence type="ECO:0000256" key="2">
    <source>
        <dbReference type="RuleBase" id="RU003452"/>
    </source>
</evidence>
<gene>
    <name evidence="3" type="ORF">ACTIVE_4733</name>
</gene>
<reference evidence="3 4" key="1">
    <citation type="submission" date="2020-05" db="EMBL/GenBank/DDBJ databases">
        <title>Actinomadura verrucosospora NRRL-B18236 (PFL_A860) Genome sequencing and assembly.</title>
        <authorList>
            <person name="Samborskyy M."/>
        </authorList>
    </citation>
    <scope>NUCLEOTIDE SEQUENCE [LARGE SCALE GENOMIC DNA]</scope>
    <source>
        <strain evidence="3 4">NRRL:B18236</strain>
    </source>
</reference>
<name>A0A7D3W055_ACTVE</name>
<sequence length="299" mass="32771">MTEDLGYGWQSDLLDLPAYLERIGYDPGPSEGAPRPDAATLRALHRAHVTAIPFENLEIMLGRPVDLDLATVQGKLVGRPRGGYCFEHNRLFAAVLEKIGFEVVALVGRVFMGAERMRPTTHALLHVRTPGQDPDEPALLCDVGFGGGPFEPLEIPGGAEVEQDGWGFRLQPARTASSLRPGAPVWEMHQRGPDGWMRRHSFALNEAYRVDFDVLNYYVSTSPRSPFTARPFVQRFSPEAHLVLDGTALTVTRPSGASETRTVAPVRLPDVLAEEFGIVLEGDDAPRLVKAVDGLNLDV</sequence>